<dbReference type="InterPro" id="IPR018644">
    <property type="entry name" value="DUF2071"/>
</dbReference>
<protein>
    <recommendedName>
        <fullName evidence="3">DUF2071 domain-containing protein</fullName>
    </recommendedName>
</protein>
<reference evidence="1 2" key="1">
    <citation type="submission" date="2017-07" db="EMBL/GenBank/DDBJ databases">
        <title>Leptospira spp. isolated from tropical soils.</title>
        <authorList>
            <person name="Thibeaux R."/>
            <person name="Iraola G."/>
            <person name="Ferres I."/>
            <person name="Bierque E."/>
            <person name="Girault D."/>
            <person name="Soupe-Gilbert M.-E."/>
            <person name="Picardeau M."/>
            <person name="Goarant C."/>
        </authorList>
    </citation>
    <scope>NUCLEOTIDE SEQUENCE [LARGE SCALE GENOMIC DNA]</scope>
    <source>
        <strain evidence="1 2">FH4-C-A2</strain>
    </source>
</reference>
<name>A0A2M9YHP4_9LEPT</name>
<dbReference type="AlphaFoldDB" id="A0A2M9YHP4"/>
<proteinExistence type="predicted"/>
<dbReference type="PANTHER" id="PTHR39186:SF1">
    <property type="entry name" value="DUF2071 DOMAIN-CONTAINING PROTEIN"/>
    <property type="match status" value="1"/>
</dbReference>
<evidence type="ECO:0008006" key="3">
    <source>
        <dbReference type="Google" id="ProtNLM"/>
    </source>
</evidence>
<dbReference type="Proteomes" id="UP000231926">
    <property type="component" value="Unassembled WGS sequence"/>
</dbReference>
<dbReference type="OrthoDB" id="150993at2"/>
<organism evidence="1 2">
    <name type="scientific">Leptospira saintgironsiae</name>
    <dbReference type="NCBI Taxonomy" id="2023183"/>
    <lineage>
        <taxon>Bacteria</taxon>
        <taxon>Pseudomonadati</taxon>
        <taxon>Spirochaetota</taxon>
        <taxon>Spirochaetia</taxon>
        <taxon>Leptospirales</taxon>
        <taxon>Leptospiraceae</taxon>
        <taxon>Leptospira</taxon>
    </lineage>
</organism>
<dbReference type="SUPFAM" id="SSF160104">
    <property type="entry name" value="Acetoacetate decarboxylase-like"/>
    <property type="match status" value="1"/>
</dbReference>
<gene>
    <name evidence="1" type="ORF">CH362_04590</name>
</gene>
<accession>A0A2M9YHP4</accession>
<dbReference type="PANTHER" id="PTHR39186">
    <property type="entry name" value="DUF2071 FAMILY PROTEIN"/>
    <property type="match status" value="1"/>
</dbReference>
<dbReference type="RefSeq" id="WP_100709129.1">
    <property type="nucleotide sequence ID" value="NZ_NPDR01000001.1"/>
</dbReference>
<comment type="caution">
    <text evidence="1">The sequence shown here is derived from an EMBL/GenBank/DDBJ whole genome shotgun (WGS) entry which is preliminary data.</text>
</comment>
<evidence type="ECO:0000313" key="1">
    <source>
        <dbReference type="EMBL" id="PJZ51038.1"/>
    </source>
</evidence>
<dbReference type="EMBL" id="NPDR01000001">
    <property type="protein sequence ID" value="PJZ51038.1"/>
    <property type="molecule type" value="Genomic_DNA"/>
</dbReference>
<keyword evidence="2" id="KW-1185">Reference proteome</keyword>
<sequence>MIINSEHRPWPIPKSSWRMKQIWHDLLFIHWPLPISMIRPFVPKRLEIDTFENQTWIGVVPFHMSGIRMKGLPVMPIASRFPEINVRVYVTLDGKPGVYFFSLDAESWLAVKVARAFYHLPYYLANLEVTEKENRILYQSQRTSSNGRFCFQAEYGATSDVFQAKKGSLDYWLTERYCLYSNNKNSLYRCEILHKPWPLQKADANIIQNTMADIEGIRLPDIKPIYHFSKKTEVLTWGLEKV</sequence>
<evidence type="ECO:0000313" key="2">
    <source>
        <dbReference type="Proteomes" id="UP000231926"/>
    </source>
</evidence>
<dbReference type="Pfam" id="PF09844">
    <property type="entry name" value="DUF2071"/>
    <property type="match status" value="1"/>
</dbReference>
<dbReference type="InterPro" id="IPR023375">
    <property type="entry name" value="ADC_dom_sf"/>
</dbReference>